<dbReference type="OrthoDB" id="5198654at2"/>
<evidence type="ECO:0000313" key="3">
    <source>
        <dbReference type="Proteomes" id="UP000291591"/>
    </source>
</evidence>
<reference evidence="2 3" key="1">
    <citation type="submission" date="2019-02" db="EMBL/GenBank/DDBJ databases">
        <title>Sequencing the genomes of 1000 actinobacteria strains.</title>
        <authorList>
            <person name="Klenk H.-P."/>
        </authorList>
    </citation>
    <scope>NUCLEOTIDE SEQUENCE [LARGE SCALE GENOMIC DNA]</scope>
    <source>
        <strain evidence="2 3">DSM 45779</strain>
    </source>
</reference>
<feature type="region of interest" description="Disordered" evidence="1">
    <location>
        <begin position="169"/>
        <end position="212"/>
    </location>
</feature>
<name>A0A4Q7UA81_PSEST</name>
<keyword evidence="3" id="KW-1185">Reference proteome</keyword>
<protein>
    <submittedName>
        <fullName evidence="2">Uncharacterized protein</fullName>
    </submittedName>
</protein>
<evidence type="ECO:0000313" key="2">
    <source>
        <dbReference type="EMBL" id="RZT75503.1"/>
    </source>
</evidence>
<accession>A0A4Q7UA81</accession>
<organism evidence="2 3">
    <name type="scientific">Pseudonocardia sediminis</name>
    <dbReference type="NCBI Taxonomy" id="1397368"/>
    <lineage>
        <taxon>Bacteria</taxon>
        <taxon>Bacillati</taxon>
        <taxon>Actinomycetota</taxon>
        <taxon>Actinomycetes</taxon>
        <taxon>Pseudonocardiales</taxon>
        <taxon>Pseudonocardiaceae</taxon>
        <taxon>Pseudonocardia</taxon>
    </lineage>
</organism>
<dbReference type="AlphaFoldDB" id="A0A4Q7UA81"/>
<evidence type="ECO:0000256" key="1">
    <source>
        <dbReference type="SAM" id="MobiDB-lite"/>
    </source>
</evidence>
<gene>
    <name evidence="2" type="ORF">EV383_6244</name>
</gene>
<sequence length="212" mass="22395">MSRAVPSPAAPLRVRLTTDGARGLVPQQELYEAYVCDPRVQIAPNRDRGPLPVADVRADVDVLIIDGHSNLGDRRIWADVLAQDYRGIVAPVIILGCCWGAADGFTAAIRSCLAVKEAVLIASGGKTELRHARVLYPRVLDTVLALGPDPGRLAPVLHEQLQPVGGCGPRDWSAQLLTPPSAPAPSRPAPSHPAPSQHGSTKKSAPGSGSRR</sequence>
<comment type="caution">
    <text evidence="2">The sequence shown here is derived from an EMBL/GenBank/DDBJ whole genome shotgun (WGS) entry which is preliminary data.</text>
</comment>
<dbReference type="RefSeq" id="WP_130295395.1">
    <property type="nucleotide sequence ID" value="NZ_SHKL01000002.1"/>
</dbReference>
<feature type="compositionally biased region" description="Pro residues" evidence="1">
    <location>
        <begin position="180"/>
        <end position="193"/>
    </location>
</feature>
<proteinExistence type="predicted"/>
<dbReference type="EMBL" id="SHKL01000002">
    <property type="protein sequence ID" value="RZT75503.1"/>
    <property type="molecule type" value="Genomic_DNA"/>
</dbReference>
<dbReference type="Proteomes" id="UP000291591">
    <property type="component" value="Unassembled WGS sequence"/>
</dbReference>